<dbReference type="AlphaFoldDB" id="A0A5N3PAF8"/>
<evidence type="ECO:0000259" key="1">
    <source>
        <dbReference type="Pfam" id="PF01272"/>
    </source>
</evidence>
<dbReference type="OrthoDB" id="192847at2"/>
<keyword evidence="3" id="KW-0418">Kinase</keyword>
<accession>A0A5N3PAF8</accession>
<protein>
    <submittedName>
        <fullName evidence="3">Nucleoside diphosphate kinase regulator</fullName>
    </submittedName>
</protein>
<dbReference type="Pfam" id="PF14760">
    <property type="entry name" value="Rnk_N"/>
    <property type="match status" value="1"/>
</dbReference>
<dbReference type="EMBL" id="VCMV01000017">
    <property type="protein sequence ID" value="KAB0266732.1"/>
    <property type="molecule type" value="Genomic_DNA"/>
</dbReference>
<dbReference type="InterPro" id="IPR029462">
    <property type="entry name" value="Rnk_N"/>
</dbReference>
<dbReference type="PANTHER" id="PTHR30437:SF5">
    <property type="entry name" value="REGULATOR OF NUCLEOSIDE DIPHOSPHATE KINASE"/>
    <property type="match status" value="1"/>
</dbReference>
<name>A0A5N3PAF8_9HYPH</name>
<dbReference type="InterPro" id="IPR001437">
    <property type="entry name" value="Tscrpt_elong_fac_GreA/B_C"/>
</dbReference>
<keyword evidence="4" id="KW-1185">Reference proteome</keyword>
<dbReference type="PANTHER" id="PTHR30437">
    <property type="entry name" value="TRANSCRIPTION ELONGATION FACTOR GREA"/>
    <property type="match status" value="1"/>
</dbReference>
<dbReference type="Proteomes" id="UP000325684">
    <property type="component" value="Unassembled WGS sequence"/>
</dbReference>
<dbReference type="InterPro" id="IPR036953">
    <property type="entry name" value="GreA/GreB_C_sf"/>
</dbReference>
<evidence type="ECO:0000259" key="2">
    <source>
        <dbReference type="Pfam" id="PF14760"/>
    </source>
</evidence>
<keyword evidence="3" id="KW-0808">Transferase</keyword>
<evidence type="ECO:0000313" key="4">
    <source>
        <dbReference type="Proteomes" id="UP000325684"/>
    </source>
</evidence>
<dbReference type="NCBIfam" id="NF004396">
    <property type="entry name" value="PRK05753.1"/>
    <property type="match status" value="1"/>
</dbReference>
<reference evidence="3 4" key="1">
    <citation type="journal article" date="2019" name="Microorganisms">
        <title>Genome Insights into the Novel Species Microvirga brassicacearum, a Rapeseed Endophyte with Biotechnological Potential.</title>
        <authorList>
            <person name="Jimenez-Gomez A."/>
            <person name="Saati-Santamaria Z."/>
            <person name="Igual J.M."/>
            <person name="Rivas R."/>
            <person name="Mateos P.F."/>
            <person name="Garcia-Fraile P."/>
        </authorList>
    </citation>
    <scope>NUCLEOTIDE SEQUENCE [LARGE SCALE GENOMIC DNA]</scope>
    <source>
        <strain evidence="3 4">CDVBN77</strain>
    </source>
</reference>
<dbReference type="RefSeq" id="WP_150944932.1">
    <property type="nucleotide sequence ID" value="NZ_VCMV01000017.1"/>
</dbReference>
<dbReference type="SUPFAM" id="SSF54534">
    <property type="entry name" value="FKBP-like"/>
    <property type="match status" value="1"/>
</dbReference>
<dbReference type="Gene3D" id="3.10.50.30">
    <property type="entry name" value="Transcription elongation factor, GreA/GreB, C-terminal domain"/>
    <property type="match status" value="1"/>
</dbReference>
<gene>
    <name evidence="3" type="ORF">FEZ63_12610</name>
</gene>
<evidence type="ECO:0000313" key="3">
    <source>
        <dbReference type="EMBL" id="KAB0266732.1"/>
    </source>
</evidence>
<dbReference type="Pfam" id="PF01272">
    <property type="entry name" value="GreA_GreB"/>
    <property type="match status" value="1"/>
</dbReference>
<dbReference type="Gene3D" id="1.10.286.20">
    <property type="match status" value="1"/>
</dbReference>
<dbReference type="GO" id="GO:0006354">
    <property type="term" value="P:DNA-templated transcription elongation"/>
    <property type="evidence" value="ECO:0007669"/>
    <property type="project" value="TreeGrafter"/>
</dbReference>
<dbReference type="GO" id="GO:0070063">
    <property type="term" value="F:RNA polymerase binding"/>
    <property type="evidence" value="ECO:0007669"/>
    <property type="project" value="InterPro"/>
</dbReference>
<organism evidence="3 4">
    <name type="scientific">Microvirga brassicacearum</name>
    <dbReference type="NCBI Taxonomy" id="2580413"/>
    <lineage>
        <taxon>Bacteria</taxon>
        <taxon>Pseudomonadati</taxon>
        <taxon>Pseudomonadota</taxon>
        <taxon>Alphaproteobacteria</taxon>
        <taxon>Hyphomicrobiales</taxon>
        <taxon>Methylobacteriaceae</taxon>
        <taxon>Microvirga</taxon>
    </lineage>
</organism>
<feature type="domain" description="Regulator of nucleoside diphosphate kinase N-terminal" evidence="2">
    <location>
        <begin position="11"/>
        <end position="51"/>
    </location>
</feature>
<dbReference type="InterPro" id="IPR023459">
    <property type="entry name" value="Tscrpt_elong_fac_GreA/B_fam"/>
</dbReference>
<comment type="caution">
    <text evidence="3">The sequence shown here is derived from an EMBL/GenBank/DDBJ whole genome shotgun (WGS) entry which is preliminary data.</text>
</comment>
<proteinExistence type="predicted"/>
<feature type="domain" description="Transcription elongation factor GreA/GreB C-terminal" evidence="1">
    <location>
        <begin position="58"/>
        <end position="132"/>
    </location>
</feature>
<sequence>MTSATRTPRRPKIVMMEADHVRLSRLAAAAASRMPEVSDYLSVELERAKIVRRGQVPAKLVTMGSTLTFRDEQRGRTERVTLVFPEDANIEEKRISVLTPIGAALIGLTEGQSITWPNRTGEIHCLQVLSVEDTVAA</sequence>
<dbReference type="GO" id="GO:0016301">
    <property type="term" value="F:kinase activity"/>
    <property type="evidence" value="ECO:0007669"/>
    <property type="project" value="UniProtKB-KW"/>
</dbReference>
<dbReference type="GO" id="GO:0032784">
    <property type="term" value="P:regulation of DNA-templated transcription elongation"/>
    <property type="evidence" value="ECO:0007669"/>
    <property type="project" value="InterPro"/>
</dbReference>
<dbReference type="GO" id="GO:0003677">
    <property type="term" value="F:DNA binding"/>
    <property type="evidence" value="ECO:0007669"/>
    <property type="project" value="InterPro"/>
</dbReference>